<reference evidence="2 3" key="1">
    <citation type="journal article" date="2015" name="Genome Biol. Evol.">
        <title>Comparative Genomics of a Bacterivorous Green Alga Reveals Evolutionary Causalities and Consequences of Phago-Mixotrophic Mode of Nutrition.</title>
        <authorList>
            <person name="Burns J.A."/>
            <person name="Paasch A."/>
            <person name="Narechania A."/>
            <person name="Kim E."/>
        </authorList>
    </citation>
    <scope>NUCLEOTIDE SEQUENCE [LARGE SCALE GENOMIC DNA]</scope>
    <source>
        <strain evidence="2 3">PLY_AMNH</strain>
    </source>
</reference>
<gene>
    <name evidence="2" type="ORF">CYMTET_54671</name>
</gene>
<dbReference type="EMBL" id="LGRX02035366">
    <property type="protein sequence ID" value="KAK3235104.1"/>
    <property type="molecule type" value="Genomic_DNA"/>
</dbReference>
<comment type="caution">
    <text evidence="2">The sequence shown here is derived from an EMBL/GenBank/DDBJ whole genome shotgun (WGS) entry which is preliminary data.</text>
</comment>
<sequence length="105" mass="11340">MSTGRLSRVRKPTAKAKAVSAGRDGGTAGDATPVASDAQATAKSPKLTIKIGAPKPAQQVVALMLQYVTTSKQKEKKDLEAQNHKFGPLWKVEMMGRYLIQLLNY</sequence>
<evidence type="ECO:0000313" key="2">
    <source>
        <dbReference type="EMBL" id="KAK3235104.1"/>
    </source>
</evidence>
<accession>A0AAE0EP43</accession>
<organism evidence="2 3">
    <name type="scientific">Cymbomonas tetramitiformis</name>
    <dbReference type="NCBI Taxonomy" id="36881"/>
    <lineage>
        <taxon>Eukaryota</taxon>
        <taxon>Viridiplantae</taxon>
        <taxon>Chlorophyta</taxon>
        <taxon>Pyramimonadophyceae</taxon>
        <taxon>Pyramimonadales</taxon>
        <taxon>Pyramimonadaceae</taxon>
        <taxon>Cymbomonas</taxon>
    </lineage>
</organism>
<keyword evidence="3" id="KW-1185">Reference proteome</keyword>
<evidence type="ECO:0000313" key="3">
    <source>
        <dbReference type="Proteomes" id="UP001190700"/>
    </source>
</evidence>
<feature type="region of interest" description="Disordered" evidence="1">
    <location>
        <begin position="1"/>
        <end position="39"/>
    </location>
</feature>
<protein>
    <submittedName>
        <fullName evidence="2">Uncharacterized protein</fullName>
    </submittedName>
</protein>
<proteinExistence type="predicted"/>
<dbReference type="AlphaFoldDB" id="A0AAE0EP43"/>
<dbReference type="Proteomes" id="UP001190700">
    <property type="component" value="Unassembled WGS sequence"/>
</dbReference>
<name>A0AAE0EP43_9CHLO</name>
<evidence type="ECO:0000256" key="1">
    <source>
        <dbReference type="SAM" id="MobiDB-lite"/>
    </source>
</evidence>